<comment type="caution">
    <text evidence="3">The sequence shown here is derived from an EMBL/GenBank/DDBJ whole genome shotgun (WGS) entry which is preliminary data.</text>
</comment>
<dbReference type="InterPro" id="IPR001296">
    <property type="entry name" value="Glyco_trans_1"/>
</dbReference>
<evidence type="ECO:0000313" key="3">
    <source>
        <dbReference type="EMBL" id="KKL67163.1"/>
    </source>
</evidence>
<evidence type="ECO:0008006" key="4">
    <source>
        <dbReference type="Google" id="ProtNLM"/>
    </source>
</evidence>
<dbReference type="GO" id="GO:0016757">
    <property type="term" value="F:glycosyltransferase activity"/>
    <property type="evidence" value="ECO:0007669"/>
    <property type="project" value="InterPro"/>
</dbReference>
<dbReference type="Pfam" id="PF00534">
    <property type="entry name" value="Glycos_transf_1"/>
    <property type="match status" value="1"/>
</dbReference>
<dbReference type="EMBL" id="LAZR01026962">
    <property type="protein sequence ID" value="KKL67163.1"/>
    <property type="molecule type" value="Genomic_DNA"/>
</dbReference>
<reference evidence="3" key="1">
    <citation type="journal article" date="2015" name="Nature">
        <title>Complex archaea that bridge the gap between prokaryotes and eukaryotes.</title>
        <authorList>
            <person name="Spang A."/>
            <person name="Saw J.H."/>
            <person name="Jorgensen S.L."/>
            <person name="Zaremba-Niedzwiedzka K."/>
            <person name="Martijn J."/>
            <person name="Lind A.E."/>
            <person name="van Eijk R."/>
            <person name="Schleper C."/>
            <person name="Guy L."/>
            <person name="Ettema T.J."/>
        </authorList>
    </citation>
    <scope>NUCLEOTIDE SEQUENCE</scope>
</reference>
<dbReference type="AlphaFoldDB" id="A0A0F9DZC3"/>
<protein>
    <recommendedName>
        <fullName evidence="4">Glycosyl transferase family 1 domain-containing protein</fullName>
    </recommendedName>
</protein>
<dbReference type="Pfam" id="PF13439">
    <property type="entry name" value="Glyco_transf_4"/>
    <property type="match status" value="1"/>
</dbReference>
<dbReference type="SUPFAM" id="SSF53756">
    <property type="entry name" value="UDP-Glycosyltransferase/glycogen phosphorylase"/>
    <property type="match status" value="1"/>
</dbReference>
<name>A0A0F9DZC3_9ZZZZ</name>
<gene>
    <name evidence="3" type="ORF">LCGC14_2137720</name>
</gene>
<dbReference type="PANTHER" id="PTHR12526">
    <property type="entry name" value="GLYCOSYLTRANSFERASE"/>
    <property type="match status" value="1"/>
</dbReference>
<evidence type="ECO:0000259" key="1">
    <source>
        <dbReference type="Pfam" id="PF00534"/>
    </source>
</evidence>
<feature type="domain" description="Glycosyl transferase family 1" evidence="1">
    <location>
        <begin position="178"/>
        <end position="344"/>
    </location>
</feature>
<evidence type="ECO:0000259" key="2">
    <source>
        <dbReference type="Pfam" id="PF13439"/>
    </source>
</evidence>
<accession>A0A0F9DZC3</accession>
<dbReference type="Gene3D" id="3.40.50.2000">
    <property type="entry name" value="Glycogen Phosphorylase B"/>
    <property type="match status" value="2"/>
</dbReference>
<feature type="domain" description="Glycosyltransferase subfamily 4-like N-terminal" evidence="2">
    <location>
        <begin position="15"/>
        <end position="168"/>
    </location>
</feature>
<organism evidence="3">
    <name type="scientific">marine sediment metagenome</name>
    <dbReference type="NCBI Taxonomy" id="412755"/>
    <lineage>
        <taxon>unclassified sequences</taxon>
        <taxon>metagenomes</taxon>
        <taxon>ecological metagenomes</taxon>
    </lineage>
</organism>
<sequence length="367" mass="42166">MKKIKILYLITGLTPGGAELTLKNLILELNPEKFEISVCSITYTTDIFDLLKQRVKNIYFLRVKNNFGFLKAFILLRKIIKKENPDILHCFMFHSNILGRFAAIGYKIQVISSIRTKLIYNKFGNLLDNITQRLVDVYMVNSKTLAKFIDDYGIKEQKIILIENGIDFNKFNLKKSSEDLKKELNLPNLPIITMIANFKKQKDYPTMIKAIAYLQKDIDICFLAVGSGLEFEDEMNNIKDLVKKLKVKNVKFLGFRNDIPEILSITDVWTSSTLFEGQSNCLLEAMAMKKPIVTTNIPENAEVVRDKKEALLVPIKSPIKMADNIKRLLLDTSLAKELSENAYQKVSKNFGITRMFEKLKKLYNLIA</sequence>
<proteinExistence type="predicted"/>
<feature type="non-terminal residue" evidence="3">
    <location>
        <position position="367"/>
    </location>
</feature>
<dbReference type="InterPro" id="IPR028098">
    <property type="entry name" value="Glyco_trans_4-like_N"/>
</dbReference>